<dbReference type="RefSeq" id="WP_006608680.1">
    <property type="nucleotide sequence ID" value="NZ_AFXA01000011.1"/>
</dbReference>
<feature type="transmembrane region" description="Helical" evidence="2">
    <location>
        <begin position="144"/>
        <end position="165"/>
    </location>
</feature>
<feature type="coiled-coil region" evidence="1">
    <location>
        <begin position="98"/>
        <end position="134"/>
    </location>
</feature>
<comment type="caution">
    <text evidence="3">The sequence shown here is derived from an EMBL/GenBank/DDBJ whole genome shotgun (WGS) entry which is preliminary data.</text>
</comment>
<reference evidence="3 4" key="1">
    <citation type="journal article" date="2013" name="Genome Announc.">
        <title>Genome Sequence of Mycoplasma columbinum Strain SF7.</title>
        <authorList>
            <person name="Guo Z."/>
            <person name="Xu X."/>
            <person name="Zheng Q."/>
            <person name="Li T."/>
            <person name="Kuang S."/>
            <person name="Zhang Z."/>
            <person name="Chen Y."/>
            <person name="Lu X."/>
            <person name="Zhou R."/>
            <person name="Bi D."/>
            <person name="Jin H."/>
        </authorList>
    </citation>
    <scope>NUCLEOTIDE SEQUENCE [LARGE SCALE GENOMIC DNA]</scope>
    <source>
        <strain evidence="3 4">SF7</strain>
    </source>
</reference>
<organism evidence="3 4">
    <name type="scientific">Mycoplasmopsis columbina SF7</name>
    <dbReference type="NCBI Taxonomy" id="1037410"/>
    <lineage>
        <taxon>Bacteria</taxon>
        <taxon>Bacillati</taxon>
        <taxon>Mycoplasmatota</taxon>
        <taxon>Mycoplasmoidales</taxon>
        <taxon>Metamycoplasmataceae</taxon>
        <taxon>Mycoplasmopsis</taxon>
    </lineage>
</organism>
<feature type="transmembrane region" description="Helical" evidence="2">
    <location>
        <begin position="63"/>
        <end position="86"/>
    </location>
</feature>
<evidence type="ECO:0008006" key="5">
    <source>
        <dbReference type="Google" id="ProtNLM"/>
    </source>
</evidence>
<gene>
    <name evidence="3" type="ORF">MCSF7_01366</name>
</gene>
<dbReference type="Proteomes" id="UP000004978">
    <property type="component" value="Unassembled WGS sequence"/>
</dbReference>
<evidence type="ECO:0000313" key="3">
    <source>
        <dbReference type="EMBL" id="EGV00067.1"/>
    </source>
</evidence>
<evidence type="ECO:0000256" key="2">
    <source>
        <dbReference type="SAM" id="Phobius"/>
    </source>
</evidence>
<accession>F9UK62</accession>
<keyword evidence="2" id="KW-1133">Transmembrane helix</keyword>
<name>F9UK62_9BACT</name>
<keyword evidence="2" id="KW-0812">Transmembrane</keyword>
<dbReference type="AlphaFoldDB" id="F9UK62"/>
<dbReference type="STRING" id="1037410.MCSF7_01366"/>
<feature type="transmembrane region" description="Helical" evidence="2">
    <location>
        <begin position="20"/>
        <end position="43"/>
    </location>
</feature>
<evidence type="ECO:0000313" key="4">
    <source>
        <dbReference type="Proteomes" id="UP000004978"/>
    </source>
</evidence>
<sequence>MIIKHWKKTFKDGFSKGYLIYFFIVVFLTLVIGLSIFLTLIYNKETKSFEIVKKDLNSTLADTFLGVGATYIAGGLVPVLITYGFGTSYLKHRTSRKIQILKVRIMEEKNKGNSLEQKIKIQNMEKNLKTLEQKNKLDHKIYRLSFYTLVGIGCFFVLLTLIFTYI</sequence>
<proteinExistence type="predicted"/>
<keyword evidence="1" id="KW-0175">Coiled coil</keyword>
<evidence type="ECO:0000256" key="1">
    <source>
        <dbReference type="SAM" id="Coils"/>
    </source>
</evidence>
<keyword evidence="4" id="KW-1185">Reference proteome</keyword>
<dbReference type="EMBL" id="AFXA01000011">
    <property type="protein sequence ID" value="EGV00067.1"/>
    <property type="molecule type" value="Genomic_DNA"/>
</dbReference>
<protein>
    <recommendedName>
        <fullName evidence="5">DUF3899 domain-containing protein</fullName>
    </recommendedName>
</protein>
<keyword evidence="2" id="KW-0472">Membrane</keyword>